<dbReference type="InterPro" id="IPR039143">
    <property type="entry name" value="GNPNAT1-like"/>
</dbReference>
<gene>
    <name evidence="3" type="ORF">D0U04_15970</name>
    <name evidence="2" type="ORF">DJ93_3699</name>
</gene>
<organism evidence="2 4">
    <name type="scientific">Bacillus clarus</name>
    <dbReference type="NCBI Taxonomy" id="2338372"/>
    <lineage>
        <taxon>Bacteria</taxon>
        <taxon>Bacillati</taxon>
        <taxon>Bacillota</taxon>
        <taxon>Bacilli</taxon>
        <taxon>Bacillales</taxon>
        <taxon>Bacillaceae</taxon>
        <taxon>Bacillus</taxon>
        <taxon>Bacillus cereus group</taxon>
    </lineage>
</organism>
<dbReference type="Proteomes" id="UP000029389">
    <property type="component" value="Unassembled WGS sequence"/>
</dbReference>
<dbReference type="EMBL" id="QVOD01000018">
    <property type="protein sequence ID" value="RFT66050.1"/>
    <property type="molecule type" value="Genomic_DNA"/>
</dbReference>
<dbReference type="PANTHER" id="PTHR13355">
    <property type="entry name" value="GLUCOSAMINE 6-PHOSPHATE N-ACETYLTRANSFERASE"/>
    <property type="match status" value="1"/>
</dbReference>
<dbReference type="SUPFAM" id="SSF55729">
    <property type="entry name" value="Acyl-CoA N-acyltransferases (Nat)"/>
    <property type="match status" value="1"/>
</dbReference>
<dbReference type="EMBL" id="JMQC01000008">
    <property type="protein sequence ID" value="KFN04629.1"/>
    <property type="molecule type" value="Genomic_DNA"/>
</dbReference>
<dbReference type="InterPro" id="IPR000182">
    <property type="entry name" value="GNAT_dom"/>
</dbReference>
<dbReference type="GO" id="GO:0004343">
    <property type="term" value="F:glucosamine 6-phosphate N-acetyltransferase activity"/>
    <property type="evidence" value="ECO:0007669"/>
    <property type="project" value="TreeGrafter"/>
</dbReference>
<accession>A0A090Z088</accession>
<evidence type="ECO:0000313" key="3">
    <source>
        <dbReference type="EMBL" id="RFT66050.1"/>
    </source>
</evidence>
<reference evidence="2 4" key="1">
    <citation type="submission" date="2014-04" db="EMBL/GenBank/DDBJ databases">
        <authorList>
            <person name="Bishop-Lilly K.A."/>
            <person name="Broomall S.M."/>
            <person name="Chain P.S."/>
            <person name="Chertkov O."/>
            <person name="Coyne S.R."/>
            <person name="Daligault H.E."/>
            <person name="Davenport K.W."/>
            <person name="Erkkila T."/>
            <person name="Frey K.G."/>
            <person name="Gibbons H.S."/>
            <person name="Gu W."/>
            <person name="Jaissle J."/>
            <person name="Johnson S.L."/>
            <person name="Koroleva G.I."/>
            <person name="Ladner J.T."/>
            <person name="Lo C.-C."/>
            <person name="Minogue T.D."/>
            <person name="Munk C."/>
            <person name="Palacios G.F."/>
            <person name="Redden C.L."/>
            <person name="Rosenzweig C.N."/>
            <person name="Scholz M.B."/>
            <person name="Teshima H."/>
            <person name="Xu Y."/>
        </authorList>
    </citation>
    <scope>NUCLEOTIDE SEQUENCE [LARGE SCALE GENOMIC DNA]</scope>
    <source>
        <strain evidence="2 4">BHP</strain>
    </source>
</reference>
<dbReference type="CDD" id="cd04301">
    <property type="entry name" value="NAT_SF"/>
    <property type="match status" value="1"/>
</dbReference>
<evidence type="ECO:0000313" key="4">
    <source>
        <dbReference type="Proteomes" id="UP000029389"/>
    </source>
</evidence>
<dbReference type="PROSITE" id="PS51186">
    <property type="entry name" value="GNAT"/>
    <property type="match status" value="1"/>
</dbReference>
<evidence type="ECO:0000259" key="1">
    <source>
        <dbReference type="PROSITE" id="PS51186"/>
    </source>
</evidence>
<dbReference type="InterPro" id="IPR016181">
    <property type="entry name" value="Acyl_CoA_acyltransferase"/>
</dbReference>
<dbReference type="Gene3D" id="3.40.630.30">
    <property type="match status" value="1"/>
</dbReference>
<sequence length="140" mass="16025">MQAQIVQTDEQLRDAFSVRKQVFVEEQRVSSEEEYDEFEEISKHVVIYDNDIPVGAGRFRVIDGIGKMERICVLASHRKKGIGKIIMGALEAYAKEESLSKLKLHAQTHAEVFYKKLGYITISDVFIEADIPHVIMIKEL</sequence>
<dbReference type="PATRIC" id="fig|1405.8.peg.3806"/>
<comment type="caution">
    <text evidence="2">The sequence shown here is derived from an EMBL/GenBank/DDBJ whole genome shotgun (WGS) entry which is preliminary data.</text>
</comment>
<keyword evidence="5" id="KW-1185">Reference proteome</keyword>
<name>A0A090Z088_9BACI</name>
<evidence type="ECO:0000313" key="5">
    <source>
        <dbReference type="Proteomes" id="UP000264294"/>
    </source>
</evidence>
<evidence type="ECO:0000313" key="2">
    <source>
        <dbReference type="EMBL" id="KFN04629.1"/>
    </source>
</evidence>
<proteinExistence type="predicted"/>
<reference evidence="3 5" key="2">
    <citation type="submission" date="2018-08" db="EMBL/GenBank/DDBJ databases">
        <title>Bacillus clarus sp. nov. strain PS00077A.</title>
        <authorList>
            <person name="Mendez Acevedo M."/>
            <person name="Carroll L."/>
            <person name="Mukherjee M."/>
            <person name="Wiedmann M."/>
            <person name="Kovac J."/>
        </authorList>
    </citation>
    <scope>NUCLEOTIDE SEQUENCE [LARGE SCALE GENOMIC DNA]</scope>
    <source>
        <strain evidence="3 5">PS00077A</strain>
    </source>
</reference>
<dbReference type="STRING" id="1405.B7492_06770"/>
<dbReference type="Pfam" id="PF13673">
    <property type="entry name" value="Acetyltransf_10"/>
    <property type="match status" value="1"/>
</dbReference>
<dbReference type="Proteomes" id="UP000264294">
    <property type="component" value="Unassembled WGS sequence"/>
</dbReference>
<dbReference type="RefSeq" id="WP_042982522.1">
    <property type="nucleotide sequence ID" value="NZ_JMQC01000008.1"/>
</dbReference>
<dbReference type="PANTHER" id="PTHR13355:SF11">
    <property type="entry name" value="GLUCOSAMINE 6-PHOSPHATE N-ACETYLTRANSFERASE"/>
    <property type="match status" value="1"/>
</dbReference>
<dbReference type="AlphaFoldDB" id="A0A090Z088"/>
<protein>
    <submittedName>
        <fullName evidence="3">GNAT family N-acetyltransferase</fullName>
    </submittedName>
</protein>
<feature type="domain" description="N-acetyltransferase" evidence="1">
    <location>
        <begin position="3"/>
        <end position="140"/>
    </location>
</feature>